<dbReference type="AlphaFoldDB" id="R2XTB7"/>
<accession>R2XTB7</accession>
<evidence type="ECO:0000313" key="3">
    <source>
        <dbReference type="EMBL" id="EOI57773.1"/>
    </source>
</evidence>
<dbReference type="Proteomes" id="UP000013750">
    <property type="component" value="Unassembled WGS sequence"/>
</dbReference>
<evidence type="ECO:0000256" key="1">
    <source>
        <dbReference type="SAM" id="MobiDB-lite"/>
    </source>
</evidence>
<dbReference type="PATRIC" id="fig|1158614.3.peg.775"/>
<evidence type="ECO:0000256" key="2">
    <source>
        <dbReference type="SAM" id="Phobius"/>
    </source>
</evidence>
<name>R2XTB7_9ENTE</name>
<keyword evidence="2" id="KW-0472">Membrane</keyword>
<gene>
    <name evidence="4" type="ORF">I592_03613</name>
    <name evidence="3" type="ORF">UKC_00748</name>
</gene>
<sequence>MDGTTEEQDKIRRATLMISLILLLVSCGSFFLYQYAYQTRLNVTVTSKKLLPETEKVKKNSVKSSKKPDEDQTVTNKQTTNEGIKELEQDPLKQLPETANDPLQKKRAVIPSSKIFKLGDTTEYLP</sequence>
<keyword evidence="2" id="KW-0812">Transmembrane</keyword>
<dbReference type="OrthoDB" id="2195267at2"/>
<keyword evidence="2" id="KW-1133">Transmembrane helix</keyword>
<comment type="caution">
    <text evidence="3">The sequence shown here is derived from an EMBL/GenBank/DDBJ whole genome shotgun (WGS) entry which is preliminary data.</text>
</comment>
<dbReference type="HOGENOM" id="CLU_2069501_0_0_9"/>
<dbReference type="EMBL" id="ASWH01000002">
    <property type="protein sequence ID" value="EOW79473.1"/>
    <property type="molecule type" value="Genomic_DNA"/>
</dbReference>
<evidence type="ECO:0000313" key="4">
    <source>
        <dbReference type="EMBL" id="EOW79473.1"/>
    </source>
</evidence>
<proteinExistence type="predicted"/>
<reference evidence="3 5" key="1">
    <citation type="submission" date="2013-02" db="EMBL/GenBank/DDBJ databases">
        <title>The Genome Sequence of Enterococcus gilvus ATCC BAA-350.</title>
        <authorList>
            <consortium name="The Broad Institute Genome Sequencing Platform"/>
            <consortium name="The Broad Institute Genome Sequencing Center for Infectious Disease"/>
            <person name="Earl A.M."/>
            <person name="Gilmore M.S."/>
            <person name="Lebreton F."/>
            <person name="Walker B."/>
            <person name="Young S.K."/>
            <person name="Zeng Q."/>
            <person name="Gargeya S."/>
            <person name="Fitzgerald M."/>
            <person name="Haas B."/>
            <person name="Abouelleil A."/>
            <person name="Alvarado L."/>
            <person name="Arachchi H.M."/>
            <person name="Berlin A.M."/>
            <person name="Chapman S.B."/>
            <person name="Dewar J."/>
            <person name="Goldberg J."/>
            <person name="Griggs A."/>
            <person name="Gujja S."/>
            <person name="Hansen M."/>
            <person name="Howarth C."/>
            <person name="Imamovic A."/>
            <person name="Larimer J."/>
            <person name="McCowan C."/>
            <person name="Murphy C."/>
            <person name="Neiman D."/>
            <person name="Pearson M."/>
            <person name="Priest M."/>
            <person name="Roberts A."/>
            <person name="Saif S."/>
            <person name="Shea T."/>
            <person name="Sisk P."/>
            <person name="Sykes S."/>
            <person name="Wortman J."/>
            <person name="Nusbaum C."/>
            <person name="Birren B."/>
        </authorList>
    </citation>
    <scope>NUCLEOTIDE SEQUENCE [LARGE SCALE GENOMIC DNA]</scope>
    <source>
        <strain evidence="3 5">ATCC BAA-350</strain>
    </source>
</reference>
<dbReference type="Proteomes" id="UP000014160">
    <property type="component" value="Unassembled WGS sequence"/>
</dbReference>
<organism evidence="3 5">
    <name type="scientific">Enterococcus gilvus ATCC BAA-350</name>
    <dbReference type="NCBI Taxonomy" id="1158614"/>
    <lineage>
        <taxon>Bacteria</taxon>
        <taxon>Bacillati</taxon>
        <taxon>Bacillota</taxon>
        <taxon>Bacilli</taxon>
        <taxon>Lactobacillales</taxon>
        <taxon>Enterococcaceae</taxon>
        <taxon>Enterococcus</taxon>
    </lineage>
</organism>
<feature type="region of interest" description="Disordered" evidence="1">
    <location>
        <begin position="54"/>
        <end position="106"/>
    </location>
</feature>
<dbReference type="eggNOG" id="ENOG50307V1">
    <property type="taxonomic scope" value="Bacteria"/>
</dbReference>
<feature type="compositionally biased region" description="Polar residues" evidence="1">
    <location>
        <begin position="73"/>
        <end position="82"/>
    </location>
</feature>
<evidence type="ECO:0000313" key="6">
    <source>
        <dbReference type="Proteomes" id="UP000014160"/>
    </source>
</evidence>
<dbReference type="RefSeq" id="WP_010779197.1">
    <property type="nucleotide sequence ID" value="NZ_ASWH01000002.1"/>
</dbReference>
<evidence type="ECO:0000313" key="5">
    <source>
        <dbReference type="Proteomes" id="UP000013750"/>
    </source>
</evidence>
<feature type="transmembrane region" description="Helical" evidence="2">
    <location>
        <begin position="16"/>
        <end position="36"/>
    </location>
</feature>
<keyword evidence="6" id="KW-1185">Reference proteome</keyword>
<reference evidence="4 6" key="2">
    <citation type="submission" date="2013-03" db="EMBL/GenBank/DDBJ databases">
        <title>The Genome Sequence of Enterococcus gilvus ATCC BAA-350 (PacBio/Illumina hybrid assembly).</title>
        <authorList>
            <consortium name="The Broad Institute Genomics Platform"/>
            <consortium name="The Broad Institute Genome Sequencing Center for Infectious Disease"/>
            <person name="Earl A."/>
            <person name="Russ C."/>
            <person name="Gilmore M."/>
            <person name="Surin D."/>
            <person name="Walker B."/>
            <person name="Young S."/>
            <person name="Zeng Q."/>
            <person name="Gargeya S."/>
            <person name="Fitzgerald M."/>
            <person name="Haas B."/>
            <person name="Abouelleil A."/>
            <person name="Allen A.W."/>
            <person name="Alvarado L."/>
            <person name="Arachchi H.M."/>
            <person name="Berlin A.M."/>
            <person name="Chapman S.B."/>
            <person name="Gainer-Dewar J."/>
            <person name="Goldberg J."/>
            <person name="Griggs A."/>
            <person name="Gujja S."/>
            <person name="Hansen M."/>
            <person name="Howarth C."/>
            <person name="Imamovic A."/>
            <person name="Ireland A."/>
            <person name="Larimer J."/>
            <person name="McCowan C."/>
            <person name="Murphy C."/>
            <person name="Pearson M."/>
            <person name="Poon T.W."/>
            <person name="Priest M."/>
            <person name="Roberts A."/>
            <person name="Saif S."/>
            <person name="Shea T."/>
            <person name="Sisk P."/>
            <person name="Sykes S."/>
            <person name="Wortman J."/>
            <person name="Nusbaum C."/>
            <person name="Birren B."/>
        </authorList>
    </citation>
    <scope>NUCLEOTIDE SEQUENCE [LARGE SCALE GENOMIC DNA]</scope>
    <source>
        <strain evidence="4 6">ATCC BAA-350</strain>
    </source>
</reference>
<dbReference type="EMBL" id="AJDQ01000004">
    <property type="protein sequence ID" value="EOI57773.1"/>
    <property type="molecule type" value="Genomic_DNA"/>
</dbReference>
<protein>
    <submittedName>
        <fullName evidence="3">Uncharacterized protein</fullName>
    </submittedName>
</protein>